<dbReference type="RefSeq" id="WP_060536010.1">
    <property type="nucleotide sequence ID" value="NZ_CP013023.1"/>
</dbReference>
<dbReference type="PRINTS" id="PR00598">
    <property type="entry name" value="HTHMARR"/>
</dbReference>
<accession>A0A172ZJW3</accession>
<dbReference type="KEGG" id="pbv:AR543_19090"/>
<reference evidence="6" key="1">
    <citation type="submission" date="2015-10" db="EMBL/GenBank/DDBJ databases">
        <title>Genome of Paenibacillus bovis sp. nov.</title>
        <authorList>
            <person name="Wu Z."/>
            <person name="Gao C."/>
            <person name="Liu Z."/>
            <person name="Zheng H."/>
        </authorList>
    </citation>
    <scope>NUCLEOTIDE SEQUENCE [LARGE SCALE GENOMIC DNA]</scope>
    <source>
        <strain evidence="6">BD3526</strain>
    </source>
</reference>
<dbReference type="STRING" id="1616788.AR543_19090"/>
<keyword evidence="2" id="KW-0238">DNA-binding</keyword>
<dbReference type="EMBL" id="CP013023">
    <property type="protein sequence ID" value="ANF97916.1"/>
    <property type="molecule type" value="Genomic_DNA"/>
</dbReference>
<feature type="domain" description="HTH marR-type" evidence="4">
    <location>
        <begin position="6"/>
        <end position="135"/>
    </location>
</feature>
<sequence length="140" mass="16210">MPELSSQEIFNQIHGLHRQLTSTFERCAGISASRLQLLCQLYQSDEISQSSLQKLVGIDHAAITRHVKQLEAENMVIRRISPEDNRFTLVQLTEHGREKIIAFRQERETFLNRMLDGFSSSDQKQLSDMLQRINQNISQL</sequence>
<dbReference type="PANTHER" id="PTHR42756">
    <property type="entry name" value="TRANSCRIPTIONAL REGULATOR, MARR"/>
    <property type="match status" value="1"/>
</dbReference>
<protein>
    <submittedName>
        <fullName evidence="5">Transcriptional regulator</fullName>
    </submittedName>
</protein>
<keyword evidence="6" id="KW-1185">Reference proteome</keyword>
<evidence type="ECO:0000256" key="2">
    <source>
        <dbReference type="ARBA" id="ARBA00023125"/>
    </source>
</evidence>
<dbReference type="SUPFAM" id="SSF46785">
    <property type="entry name" value="Winged helix' DNA-binding domain"/>
    <property type="match status" value="1"/>
</dbReference>
<evidence type="ECO:0000259" key="4">
    <source>
        <dbReference type="PROSITE" id="PS50995"/>
    </source>
</evidence>
<dbReference type="InterPro" id="IPR036390">
    <property type="entry name" value="WH_DNA-bd_sf"/>
</dbReference>
<dbReference type="GO" id="GO:0003700">
    <property type="term" value="F:DNA-binding transcription factor activity"/>
    <property type="evidence" value="ECO:0007669"/>
    <property type="project" value="InterPro"/>
</dbReference>
<keyword evidence="3" id="KW-0804">Transcription</keyword>
<dbReference type="InterPro" id="IPR000835">
    <property type="entry name" value="HTH_MarR-typ"/>
</dbReference>
<organism evidence="5 6">
    <name type="scientific">Paenibacillus bovis</name>
    <dbReference type="NCBI Taxonomy" id="1616788"/>
    <lineage>
        <taxon>Bacteria</taxon>
        <taxon>Bacillati</taxon>
        <taxon>Bacillota</taxon>
        <taxon>Bacilli</taxon>
        <taxon>Bacillales</taxon>
        <taxon>Paenibacillaceae</taxon>
        <taxon>Paenibacillus</taxon>
    </lineage>
</organism>
<keyword evidence="1" id="KW-0805">Transcription regulation</keyword>
<proteinExistence type="predicted"/>
<dbReference type="InterPro" id="IPR036388">
    <property type="entry name" value="WH-like_DNA-bd_sf"/>
</dbReference>
<dbReference type="SMART" id="SM00347">
    <property type="entry name" value="HTH_MARR"/>
    <property type="match status" value="1"/>
</dbReference>
<evidence type="ECO:0000313" key="6">
    <source>
        <dbReference type="Proteomes" id="UP000078148"/>
    </source>
</evidence>
<dbReference type="OrthoDB" id="2366010at2"/>
<name>A0A172ZJW3_9BACL</name>
<dbReference type="Gene3D" id="1.10.10.10">
    <property type="entry name" value="Winged helix-like DNA-binding domain superfamily/Winged helix DNA-binding domain"/>
    <property type="match status" value="1"/>
</dbReference>
<evidence type="ECO:0000313" key="5">
    <source>
        <dbReference type="EMBL" id="ANF97916.1"/>
    </source>
</evidence>
<gene>
    <name evidence="5" type="ORF">AR543_19090</name>
</gene>
<reference evidence="5 6" key="2">
    <citation type="journal article" date="2016" name="Int. J. Syst. Evol. Microbiol.">
        <title>Paenibacillus bovis sp. nov., isolated from raw yak (Bos grunniens) milk.</title>
        <authorList>
            <person name="Gao C."/>
            <person name="Han J."/>
            <person name="Liu Z."/>
            <person name="Xu X."/>
            <person name="Hang F."/>
            <person name="Wu Z."/>
        </authorList>
    </citation>
    <scope>NUCLEOTIDE SEQUENCE [LARGE SCALE GENOMIC DNA]</scope>
    <source>
        <strain evidence="5 6">BD3526</strain>
    </source>
</reference>
<dbReference type="Pfam" id="PF01047">
    <property type="entry name" value="MarR"/>
    <property type="match status" value="1"/>
</dbReference>
<dbReference type="Proteomes" id="UP000078148">
    <property type="component" value="Chromosome"/>
</dbReference>
<dbReference type="PROSITE" id="PS50995">
    <property type="entry name" value="HTH_MARR_2"/>
    <property type="match status" value="1"/>
</dbReference>
<evidence type="ECO:0000256" key="3">
    <source>
        <dbReference type="ARBA" id="ARBA00023163"/>
    </source>
</evidence>
<evidence type="ECO:0000256" key="1">
    <source>
        <dbReference type="ARBA" id="ARBA00023015"/>
    </source>
</evidence>
<dbReference type="AlphaFoldDB" id="A0A172ZJW3"/>
<dbReference type="PANTHER" id="PTHR42756:SF1">
    <property type="entry name" value="TRANSCRIPTIONAL REPRESSOR OF EMRAB OPERON"/>
    <property type="match status" value="1"/>
</dbReference>
<dbReference type="GO" id="GO:0003677">
    <property type="term" value="F:DNA binding"/>
    <property type="evidence" value="ECO:0007669"/>
    <property type="project" value="UniProtKB-KW"/>
</dbReference>